<gene>
    <name evidence="2" type="ORF">AFUS01_LOCUS44801</name>
</gene>
<dbReference type="InterPro" id="IPR004855">
    <property type="entry name" value="TFIIA_asu/bsu"/>
</dbReference>
<sequence>MTNVKAVKRLYASVMEDVIDDVQEAFLDEGIDNNVLLELRDLWQSKMLAMDAIDPKDCSTTSRYLFEVRKPSMPAPPVFPTDPTTPIPVEIKYRDANVTTIQVPARCVADNKISEVLEVLVRPEIEAALSGSSGAQVIQDLVLDALGESSGASFTVRPTSSSRVSRGGETKERVGSNTRKSRRKALNTEEAVKDVSRGHLAKAGKTEISADVSKRRISSRNKAVVHYGTFLDGGVGEMSSDEFSSDNETVISIDNDDGTDAVADDSERGADDDDETPVNSADDDSEFENMNDVEVDNIVVCQYDKITRSRNKWKFHLKDGIMNINGKDHVFQKAEGYAEW</sequence>
<comment type="caution">
    <text evidence="2">The sequence shown here is derived from an EMBL/GenBank/DDBJ whole genome shotgun (WGS) entry which is preliminary data.</text>
</comment>
<accession>A0A8J2LRQ3</accession>
<evidence type="ECO:0000313" key="3">
    <source>
        <dbReference type="Proteomes" id="UP000708208"/>
    </source>
</evidence>
<feature type="region of interest" description="Disordered" evidence="1">
    <location>
        <begin position="251"/>
        <end position="289"/>
    </location>
</feature>
<dbReference type="AlphaFoldDB" id="A0A8J2LRQ3"/>
<keyword evidence="3" id="KW-1185">Reference proteome</keyword>
<proteinExistence type="predicted"/>
<dbReference type="PANTHER" id="PTHR12694:SF8">
    <property type="entry name" value="TRANSCRIPTION INITIATION FACTOR IIA SUBUNIT 1"/>
    <property type="match status" value="1"/>
</dbReference>
<protein>
    <recommendedName>
        <fullName evidence="4">Transcription initiation factor IIA subunit 1</fullName>
    </recommendedName>
</protein>
<dbReference type="Pfam" id="PF03153">
    <property type="entry name" value="TFIIA"/>
    <property type="match status" value="2"/>
</dbReference>
<dbReference type="EMBL" id="CAJVCH010570620">
    <property type="protein sequence ID" value="CAG7835432.1"/>
    <property type="molecule type" value="Genomic_DNA"/>
</dbReference>
<dbReference type="CDD" id="cd07976">
    <property type="entry name" value="TFIIA_alpha_beta_like"/>
    <property type="match status" value="1"/>
</dbReference>
<dbReference type="Proteomes" id="UP000708208">
    <property type="component" value="Unassembled WGS sequence"/>
</dbReference>
<dbReference type="PANTHER" id="PTHR12694">
    <property type="entry name" value="TRANSCRIPTION INITIATION FACTOR IIA SUBUNIT 1"/>
    <property type="match status" value="1"/>
</dbReference>
<feature type="compositionally biased region" description="Acidic residues" evidence="1">
    <location>
        <begin position="254"/>
        <end position="289"/>
    </location>
</feature>
<evidence type="ECO:0000313" key="2">
    <source>
        <dbReference type="EMBL" id="CAG7835432.1"/>
    </source>
</evidence>
<feature type="region of interest" description="Disordered" evidence="1">
    <location>
        <begin position="152"/>
        <end position="198"/>
    </location>
</feature>
<dbReference type="GO" id="GO:0005672">
    <property type="term" value="C:transcription factor TFIIA complex"/>
    <property type="evidence" value="ECO:0007669"/>
    <property type="project" value="InterPro"/>
</dbReference>
<name>A0A8J2LRQ3_9HEXA</name>
<feature type="compositionally biased region" description="Basic and acidic residues" evidence="1">
    <location>
        <begin position="186"/>
        <end position="197"/>
    </location>
</feature>
<reference evidence="2" key="1">
    <citation type="submission" date="2021-06" db="EMBL/GenBank/DDBJ databases">
        <authorList>
            <person name="Hodson N. C."/>
            <person name="Mongue J. A."/>
            <person name="Jaron S. K."/>
        </authorList>
    </citation>
    <scope>NUCLEOTIDE SEQUENCE</scope>
</reference>
<organism evidence="2 3">
    <name type="scientific">Allacma fusca</name>
    <dbReference type="NCBI Taxonomy" id="39272"/>
    <lineage>
        <taxon>Eukaryota</taxon>
        <taxon>Metazoa</taxon>
        <taxon>Ecdysozoa</taxon>
        <taxon>Arthropoda</taxon>
        <taxon>Hexapoda</taxon>
        <taxon>Collembola</taxon>
        <taxon>Symphypleona</taxon>
        <taxon>Sminthuridae</taxon>
        <taxon>Allacma</taxon>
    </lineage>
</organism>
<evidence type="ECO:0000256" key="1">
    <source>
        <dbReference type="SAM" id="MobiDB-lite"/>
    </source>
</evidence>
<dbReference type="GO" id="GO:0006367">
    <property type="term" value="P:transcription initiation at RNA polymerase II promoter"/>
    <property type="evidence" value="ECO:0007669"/>
    <property type="project" value="InterPro"/>
</dbReference>
<dbReference type="SMART" id="SM01371">
    <property type="entry name" value="TFIIA"/>
    <property type="match status" value="1"/>
</dbReference>
<feature type="compositionally biased region" description="Low complexity" evidence="1">
    <location>
        <begin position="153"/>
        <end position="165"/>
    </location>
</feature>
<dbReference type="OrthoDB" id="6275927at2759"/>
<evidence type="ECO:0008006" key="4">
    <source>
        <dbReference type="Google" id="ProtNLM"/>
    </source>
</evidence>